<dbReference type="AlphaFoldDB" id="A0A1H6TI23"/>
<keyword evidence="4 7" id="KW-0812">Transmembrane</keyword>
<evidence type="ECO:0000256" key="6">
    <source>
        <dbReference type="ARBA" id="ARBA00023136"/>
    </source>
</evidence>
<dbReference type="InterPro" id="IPR000515">
    <property type="entry name" value="MetI-like"/>
</dbReference>
<dbReference type="Proteomes" id="UP000199403">
    <property type="component" value="Unassembled WGS sequence"/>
</dbReference>
<dbReference type="RefSeq" id="WP_092168554.1">
    <property type="nucleotide sequence ID" value="NZ_FNZH01000001.1"/>
</dbReference>
<keyword evidence="6 7" id="KW-0472">Membrane</keyword>
<dbReference type="GO" id="GO:0055085">
    <property type="term" value="P:transmembrane transport"/>
    <property type="evidence" value="ECO:0007669"/>
    <property type="project" value="InterPro"/>
</dbReference>
<sequence>MSNRSKLFSSKTEPNYWPPVRHRAKVAQVVAVSVMVVSICLLIGFDPILMITELPFAWAFLREVFPPNFNYLFHNPHVFESAISTIAMAFLGTFVGGMVALVLAFLAARNIVPQKILNGLVYSLFSAERVIPSFIILLFFLILAGIGPFAGTLALSITTIGTFGKLFAESIEKVDDAILQSVEATGGSRLQIVWFALLPEASPTIISHFFYAFDVNIRRAIGLGIFGGGGLGFDLYIAMGMMEYSSAVALMLVIVVLIFSSERISNFLRTSVMRNG</sequence>
<keyword evidence="3" id="KW-1003">Cell membrane</keyword>
<dbReference type="PANTHER" id="PTHR30043:SF1">
    <property type="entry name" value="ABC TRANSPORT SYSTEM PERMEASE PROTEIN P69"/>
    <property type="match status" value="1"/>
</dbReference>
<feature type="transmembrane region" description="Helical" evidence="7">
    <location>
        <begin position="29"/>
        <end position="61"/>
    </location>
</feature>
<dbReference type="EMBL" id="FNZH01000001">
    <property type="protein sequence ID" value="SEI79709.1"/>
    <property type="molecule type" value="Genomic_DNA"/>
</dbReference>
<protein>
    <submittedName>
        <fullName evidence="9">Phosphonate transport system permease protein</fullName>
    </submittedName>
</protein>
<reference evidence="10" key="1">
    <citation type="submission" date="2016-10" db="EMBL/GenBank/DDBJ databases">
        <authorList>
            <person name="Varghese N."/>
            <person name="Submissions S."/>
        </authorList>
    </citation>
    <scope>NUCLEOTIDE SEQUENCE [LARGE SCALE GENOMIC DNA]</scope>
    <source>
        <strain evidence="10">IBRC-M 10761</strain>
    </source>
</reference>
<comment type="similarity">
    <text evidence="7">Belongs to the binding-protein-dependent transport system permease family.</text>
</comment>
<feature type="transmembrane region" description="Helical" evidence="7">
    <location>
        <begin position="244"/>
        <end position="264"/>
    </location>
</feature>
<gene>
    <name evidence="9" type="ORF">SAMN05192553_101326</name>
</gene>
<dbReference type="CDD" id="cd06261">
    <property type="entry name" value="TM_PBP2"/>
    <property type="match status" value="1"/>
</dbReference>
<evidence type="ECO:0000256" key="1">
    <source>
        <dbReference type="ARBA" id="ARBA00004651"/>
    </source>
</evidence>
<feature type="transmembrane region" description="Helical" evidence="7">
    <location>
        <begin position="129"/>
        <end position="157"/>
    </location>
</feature>
<evidence type="ECO:0000313" key="9">
    <source>
        <dbReference type="EMBL" id="SEI79709.1"/>
    </source>
</evidence>
<comment type="subcellular location">
    <subcellularLocation>
        <location evidence="1 7">Cell membrane</location>
        <topology evidence="1 7">Multi-pass membrane protein</topology>
    </subcellularLocation>
</comment>
<feature type="transmembrane region" description="Helical" evidence="7">
    <location>
        <begin position="81"/>
        <end position="108"/>
    </location>
</feature>
<feature type="domain" description="ABC transmembrane type-1" evidence="8">
    <location>
        <begin position="82"/>
        <end position="263"/>
    </location>
</feature>
<dbReference type="GO" id="GO:0005886">
    <property type="term" value="C:plasma membrane"/>
    <property type="evidence" value="ECO:0007669"/>
    <property type="project" value="UniProtKB-SubCell"/>
</dbReference>
<dbReference type="Gene3D" id="1.10.3720.10">
    <property type="entry name" value="MetI-like"/>
    <property type="match status" value="1"/>
</dbReference>
<dbReference type="STRING" id="1416801.SAMN05192553_101326"/>
<proteinExistence type="inferred from homology"/>
<dbReference type="PANTHER" id="PTHR30043">
    <property type="entry name" value="PHOSPHONATES TRANSPORT SYSTEM PERMEASE PROTEIN"/>
    <property type="match status" value="1"/>
</dbReference>
<dbReference type="Pfam" id="PF00528">
    <property type="entry name" value="BPD_transp_1"/>
    <property type="match status" value="1"/>
</dbReference>
<dbReference type="InterPro" id="IPR035906">
    <property type="entry name" value="MetI-like_sf"/>
</dbReference>
<feature type="transmembrane region" description="Helical" evidence="7">
    <location>
        <begin position="220"/>
        <end position="238"/>
    </location>
</feature>
<evidence type="ECO:0000256" key="4">
    <source>
        <dbReference type="ARBA" id="ARBA00022692"/>
    </source>
</evidence>
<evidence type="ECO:0000259" key="8">
    <source>
        <dbReference type="PROSITE" id="PS50928"/>
    </source>
</evidence>
<evidence type="ECO:0000256" key="5">
    <source>
        <dbReference type="ARBA" id="ARBA00022989"/>
    </source>
</evidence>
<evidence type="ECO:0000313" key="10">
    <source>
        <dbReference type="Proteomes" id="UP000199403"/>
    </source>
</evidence>
<evidence type="ECO:0000256" key="2">
    <source>
        <dbReference type="ARBA" id="ARBA00022448"/>
    </source>
</evidence>
<dbReference type="OrthoDB" id="789166at2"/>
<keyword evidence="10" id="KW-1185">Reference proteome</keyword>
<keyword evidence="2 7" id="KW-0813">Transport</keyword>
<accession>A0A1H6TI23</accession>
<organism evidence="9 10">
    <name type="scientific">Cyclobacterium xiamenense</name>
    <dbReference type="NCBI Taxonomy" id="1297121"/>
    <lineage>
        <taxon>Bacteria</taxon>
        <taxon>Pseudomonadati</taxon>
        <taxon>Bacteroidota</taxon>
        <taxon>Cytophagia</taxon>
        <taxon>Cytophagales</taxon>
        <taxon>Cyclobacteriaceae</taxon>
        <taxon>Cyclobacterium</taxon>
    </lineage>
</organism>
<keyword evidence="5 7" id="KW-1133">Transmembrane helix</keyword>
<evidence type="ECO:0000256" key="3">
    <source>
        <dbReference type="ARBA" id="ARBA00022475"/>
    </source>
</evidence>
<feature type="transmembrane region" description="Helical" evidence="7">
    <location>
        <begin position="192"/>
        <end position="213"/>
    </location>
</feature>
<name>A0A1H6TI23_9BACT</name>
<dbReference type="PROSITE" id="PS50928">
    <property type="entry name" value="ABC_TM1"/>
    <property type="match status" value="1"/>
</dbReference>
<evidence type="ECO:0000256" key="7">
    <source>
        <dbReference type="RuleBase" id="RU363032"/>
    </source>
</evidence>
<dbReference type="SUPFAM" id="SSF161098">
    <property type="entry name" value="MetI-like"/>
    <property type="match status" value="1"/>
</dbReference>